<keyword evidence="4" id="KW-1185">Reference proteome</keyword>
<accession>A0A239AW53</accession>
<dbReference type="InterPro" id="IPR013830">
    <property type="entry name" value="SGNH_hydro"/>
</dbReference>
<dbReference type="PANTHER" id="PTHR30383">
    <property type="entry name" value="THIOESTERASE 1/PROTEASE 1/LYSOPHOSPHOLIPASE L1"/>
    <property type="match status" value="1"/>
</dbReference>
<name>A0A239AW53_9PROT</name>
<evidence type="ECO:0000259" key="2">
    <source>
        <dbReference type="Pfam" id="PF13472"/>
    </source>
</evidence>
<dbReference type="SUPFAM" id="SSF52266">
    <property type="entry name" value="SGNH hydrolase"/>
    <property type="match status" value="1"/>
</dbReference>
<evidence type="ECO:0000313" key="4">
    <source>
        <dbReference type="Proteomes" id="UP000198305"/>
    </source>
</evidence>
<dbReference type="GO" id="GO:0004622">
    <property type="term" value="F:phosphatidylcholine lysophospholipase activity"/>
    <property type="evidence" value="ECO:0007669"/>
    <property type="project" value="TreeGrafter"/>
</dbReference>
<dbReference type="InterPro" id="IPR036514">
    <property type="entry name" value="SGNH_hydro_sf"/>
</dbReference>
<proteinExistence type="predicted"/>
<dbReference type="Pfam" id="PF13472">
    <property type="entry name" value="Lipase_GDSL_2"/>
    <property type="match status" value="1"/>
</dbReference>
<dbReference type="PANTHER" id="PTHR30383:SF24">
    <property type="entry name" value="THIOESTERASE 1_PROTEASE 1_LYSOPHOSPHOLIPASE L1"/>
    <property type="match status" value="1"/>
</dbReference>
<feature type="signal peptide" evidence="1">
    <location>
        <begin position="1"/>
        <end position="22"/>
    </location>
</feature>
<dbReference type="Gene3D" id="3.40.50.1110">
    <property type="entry name" value="SGNH hydrolase"/>
    <property type="match status" value="1"/>
</dbReference>
<reference evidence="4" key="1">
    <citation type="submission" date="2017-06" db="EMBL/GenBank/DDBJ databases">
        <authorList>
            <person name="Varghese N."/>
            <person name="Submissions S."/>
        </authorList>
    </citation>
    <scope>NUCLEOTIDE SEQUENCE [LARGE SCALE GENOMIC DNA]</scope>
    <source>
        <strain evidence="4">Ca-68</strain>
    </source>
</reference>
<gene>
    <name evidence="3" type="ORF">SAMN05192560_2150</name>
</gene>
<organism evidence="3 4">
    <name type="scientific">Methylobacillus rhizosphaerae</name>
    <dbReference type="NCBI Taxonomy" id="551994"/>
    <lineage>
        <taxon>Bacteria</taxon>
        <taxon>Pseudomonadati</taxon>
        <taxon>Pseudomonadota</taxon>
        <taxon>Betaproteobacteria</taxon>
        <taxon>Nitrosomonadales</taxon>
        <taxon>Methylophilaceae</taxon>
        <taxon>Methylobacillus</taxon>
    </lineage>
</organism>
<dbReference type="InterPro" id="IPR051532">
    <property type="entry name" value="Ester_Hydrolysis_Enzymes"/>
</dbReference>
<evidence type="ECO:0000313" key="3">
    <source>
        <dbReference type="EMBL" id="SNR99749.1"/>
    </source>
</evidence>
<feature type="domain" description="SGNH hydrolase-type esterase" evidence="2">
    <location>
        <begin position="28"/>
        <end position="187"/>
    </location>
</feature>
<dbReference type="CDD" id="cd01822">
    <property type="entry name" value="Lysophospholipase_L1_like"/>
    <property type="match status" value="1"/>
</dbReference>
<dbReference type="Proteomes" id="UP000198305">
    <property type="component" value="Unassembled WGS sequence"/>
</dbReference>
<dbReference type="AlphaFoldDB" id="A0A239AW53"/>
<keyword evidence="1" id="KW-0732">Signal</keyword>
<feature type="chain" id="PRO_5012828149" evidence="1">
    <location>
        <begin position="23"/>
        <end position="208"/>
    </location>
</feature>
<dbReference type="OrthoDB" id="9786188at2"/>
<sequence>MMFRFIFLFSVIWAMMIHSVQAATIVVHGDSLSAAYGIPREQGWATLLELRLKQQYPGYKVVNTSISGETTSGGSSRMAAVLQQHKPDIVILELGANDGLRGLPIRDMHANLASMIRTSQQTHARVLLVGMMIPPNYGPKYTKEFSATYPALAQEFKLPLVKFLLDGVAGQPEFIQDDGLHPKANAQEKILDNVWHSLEPLLRSSQSR</sequence>
<dbReference type="EMBL" id="FZOA01000009">
    <property type="protein sequence ID" value="SNR99749.1"/>
    <property type="molecule type" value="Genomic_DNA"/>
</dbReference>
<protein>
    <submittedName>
        <fullName evidence="3">Acyl-CoA thioesterase-1</fullName>
    </submittedName>
</protein>
<evidence type="ECO:0000256" key="1">
    <source>
        <dbReference type="SAM" id="SignalP"/>
    </source>
</evidence>